<dbReference type="GO" id="GO:0008168">
    <property type="term" value="F:methyltransferase activity"/>
    <property type="evidence" value="ECO:0007669"/>
    <property type="project" value="UniProtKB-KW"/>
</dbReference>
<evidence type="ECO:0000313" key="2">
    <source>
        <dbReference type="EMBL" id="MCT2586337.1"/>
    </source>
</evidence>
<accession>A0ABT2JEN4</accession>
<reference evidence="2 3" key="1">
    <citation type="submission" date="2021-02" db="EMBL/GenBank/DDBJ databases">
        <title>Actinophytocola xerophila sp. nov., isolated from soil of cotton cropping field.</title>
        <authorList>
            <person name="Huang R."/>
            <person name="Chen X."/>
            <person name="Ge X."/>
            <person name="Liu W."/>
        </authorList>
    </citation>
    <scope>NUCLEOTIDE SEQUENCE [LARGE SCALE GENOMIC DNA]</scope>
    <source>
        <strain evidence="2 3">S1-96</strain>
    </source>
</reference>
<organism evidence="2 3">
    <name type="scientific">Actinophytocola gossypii</name>
    <dbReference type="NCBI Taxonomy" id="2812003"/>
    <lineage>
        <taxon>Bacteria</taxon>
        <taxon>Bacillati</taxon>
        <taxon>Actinomycetota</taxon>
        <taxon>Actinomycetes</taxon>
        <taxon>Pseudonocardiales</taxon>
        <taxon>Pseudonocardiaceae</taxon>
    </lineage>
</organism>
<dbReference type="RefSeq" id="WP_260194134.1">
    <property type="nucleotide sequence ID" value="NZ_JAFFZE010000017.1"/>
</dbReference>
<feature type="region of interest" description="Disordered" evidence="1">
    <location>
        <begin position="248"/>
        <end position="271"/>
    </location>
</feature>
<keyword evidence="2" id="KW-0489">Methyltransferase</keyword>
<proteinExistence type="predicted"/>
<dbReference type="Pfam" id="PF04672">
    <property type="entry name" value="Methyltransf_19"/>
    <property type="match status" value="1"/>
</dbReference>
<protein>
    <submittedName>
        <fullName evidence="2">SAM-dependent methyltransferase</fullName>
    </submittedName>
</protein>
<keyword evidence="2" id="KW-0808">Transferase</keyword>
<evidence type="ECO:0000256" key="1">
    <source>
        <dbReference type="SAM" id="MobiDB-lite"/>
    </source>
</evidence>
<name>A0ABT2JEN4_9PSEU</name>
<dbReference type="InterPro" id="IPR006764">
    <property type="entry name" value="SAM_dep_MeTrfase_SAV2177_type"/>
</dbReference>
<dbReference type="InterPro" id="IPR029063">
    <property type="entry name" value="SAM-dependent_MTases_sf"/>
</dbReference>
<dbReference type="GO" id="GO:0032259">
    <property type="term" value="P:methylation"/>
    <property type="evidence" value="ECO:0007669"/>
    <property type="project" value="UniProtKB-KW"/>
</dbReference>
<evidence type="ECO:0000313" key="3">
    <source>
        <dbReference type="Proteomes" id="UP001156441"/>
    </source>
</evidence>
<gene>
    <name evidence="2" type="ORF">JT362_24765</name>
</gene>
<dbReference type="Gene3D" id="3.40.50.150">
    <property type="entry name" value="Vaccinia Virus protein VP39"/>
    <property type="match status" value="1"/>
</dbReference>
<sequence>MASADRPDWAPESIDLDRPNAARVYDYLLGGAANFEQDREFANKLLEVMPEARAAARLNRAFLHRAVRYCVGAGIRQFVDVGSGIPTAGNVHEIAQELAPECRVLYVDSEAVAVTHSELILHDNDRAEAIRADLTDPAAVLESPAAGRLIDFAAPVAVLMVAVLHFIPDSAQPHAAVTRYVEAMAPGSLLVLSHGVELPVADRAAEIDELYRRSANPGVRRTPDEVAAFFTGTELVEPGLVWTPQWRPESPNDVGEHPEASLVYAGVGRKP</sequence>
<dbReference type="EMBL" id="JAFFZE010000017">
    <property type="protein sequence ID" value="MCT2586337.1"/>
    <property type="molecule type" value="Genomic_DNA"/>
</dbReference>
<dbReference type="Proteomes" id="UP001156441">
    <property type="component" value="Unassembled WGS sequence"/>
</dbReference>
<dbReference type="PIRSF" id="PIRSF017393">
    <property type="entry name" value="MTase_SAV2177"/>
    <property type="match status" value="1"/>
</dbReference>
<dbReference type="SUPFAM" id="SSF53335">
    <property type="entry name" value="S-adenosyl-L-methionine-dependent methyltransferases"/>
    <property type="match status" value="1"/>
</dbReference>
<keyword evidence="3" id="KW-1185">Reference proteome</keyword>
<comment type="caution">
    <text evidence="2">The sequence shown here is derived from an EMBL/GenBank/DDBJ whole genome shotgun (WGS) entry which is preliminary data.</text>
</comment>